<dbReference type="AlphaFoldDB" id="A0A819YW88"/>
<comment type="caution">
    <text evidence="1">The sequence shown here is derived from an EMBL/GenBank/DDBJ whole genome shotgun (WGS) entry which is preliminary data.</text>
</comment>
<reference evidence="1" key="1">
    <citation type="submission" date="2021-02" db="EMBL/GenBank/DDBJ databases">
        <authorList>
            <person name="Nowell W R."/>
        </authorList>
    </citation>
    <scope>NUCLEOTIDE SEQUENCE</scope>
</reference>
<evidence type="ECO:0000313" key="3">
    <source>
        <dbReference type="Proteomes" id="UP000663868"/>
    </source>
</evidence>
<feature type="non-terminal residue" evidence="1">
    <location>
        <position position="160"/>
    </location>
</feature>
<evidence type="ECO:0000313" key="2">
    <source>
        <dbReference type="EMBL" id="CAF4270006.1"/>
    </source>
</evidence>
<organism evidence="1 3">
    <name type="scientific">Adineta steineri</name>
    <dbReference type="NCBI Taxonomy" id="433720"/>
    <lineage>
        <taxon>Eukaryota</taxon>
        <taxon>Metazoa</taxon>
        <taxon>Spiralia</taxon>
        <taxon>Gnathifera</taxon>
        <taxon>Rotifera</taxon>
        <taxon>Eurotatoria</taxon>
        <taxon>Bdelloidea</taxon>
        <taxon>Adinetida</taxon>
        <taxon>Adinetidae</taxon>
        <taxon>Adineta</taxon>
    </lineage>
</organism>
<name>A0A819YW88_9BILA</name>
<proteinExistence type="predicted"/>
<dbReference type="Proteomes" id="UP000663868">
    <property type="component" value="Unassembled WGS sequence"/>
</dbReference>
<sequence length="160" mass="19413">MPNIHRNVIELLSVELWREIFDYFDVNDLWYSFHGLNKHIDGIIDQVQLHLNFEKEGNFDYFMKNILSSINFFNVRSLKLNKQNEIKQFFSMYSLNAFDQLRLLSLDQMYSIHDKSFKFWNQLSSLKYLRSLKIKYGDSSEDDYAREEKEFIIHSIFNQD</sequence>
<dbReference type="EMBL" id="CAJOBB010006579">
    <property type="protein sequence ID" value="CAF4164987.1"/>
    <property type="molecule type" value="Genomic_DNA"/>
</dbReference>
<dbReference type="EMBL" id="CAJOAZ010013653">
    <property type="protein sequence ID" value="CAF4270006.1"/>
    <property type="molecule type" value="Genomic_DNA"/>
</dbReference>
<protein>
    <recommendedName>
        <fullName evidence="4">F-box domain-containing protein</fullName>
    </recommendedName>
</protein>
<evidence type="ECO:0000313" key="1">
    <source>
        <dbReference type="EMBL" id="CAF4164987.1"/>
    </source>
</evidence>
<evidence type="ECO:0008006" key="4">
    <source>
        <dbReference type="Google" id="ProtNLM"/>
    </source>
</evidence>
<accession>A0A819YW88</accession>
<dbReference type="Proteomes" id="UP000663844">
    <property type="component" value="Unassembled WGS sequence"/>
</dbReference>
<gene>
    <name evidence="1" type="ORF">KXQ929_LOCUS38040</name>
    <name evidence="2" type="ORF">OXD698_LOCUS44457</name>
</gene>